<reference evidence="4" key="1">
    <citation type="submission" date="2016-10" db="EMBL/GenBank/DDBJ databases">
        <authorList>
            <person name="Varghese N."/>
            <person name="Submissions S."/>
        </authorList>
    </citation>
    <scope>NUCLEOTIDE SEQUENCE [LARGE SCALE GENOMIC DNA]</scope>
    <source>
        <strain evidence="4">DSM 21857</strain>
    </source>
</reference>
<dbReference type="EMBL" id="FORF01000020">
    <property type="protein sequence ID" value="SFJ45788.1"/>
    <property type="molecule type" value="Genomic_DNA"/>
</dbReference>
<protein>
    <submittedName>
        <fullName evidence="3">CAAX protease self-immunity</fullName>
    </submittedName>
</protein>
<accession>A0A1I3RHN2</accession>
<keyword evidence="1" id="KW-0472">Membrane</keyword>
<sequence length="292" mass="33078">MRYLYICLFLVFLPLPLALLETVYRVSGSGLSIFDTRGIGQVSMLFTVIVMVLGYVTLVARDNVREFFMLYLRNWRVALRGFFTMLAIAWAIVIAAYLVMGALGYVQWSQEAWDEMTWRVARRTFVALLVVLVLAVTEELMFRVFLMRYLRWNTSKAVTIGAVLFSSFVFASVHNLTDPLAWFQPEDAMLFVGLFLLGILLCVTYLVTGSFWCAVAVHSGLLGSKVFLRRTEVIDVSTGTWWLNTPDLRATPLTWALFAGLAIAIYLLRKPLAERFAIERPVVSTAKFPPAP</sequence>
<dbReference type="STRING" id="1121003.SAMN03080618_03030"/>
<feature type="transmembrane region" description="Helical" evidence="1">
    <location>
        <begin position="188"/>
        <end position="206"/>
    </location>
</feature>
<keyword evidence="1" id="KW-0812">Transmembrane</keyword>
<feature type="domain" description="CAAX prenyl protease 2/Lysostaphin resistance protein A-like" evidence="2">
    <location>
        <begin position="124"/>
        <end position="219"/>
    </location>
</feature>
<name>A0A1I3RHN2_9HYPH</name>
<dbReference type="Proteomes" id="UP000242763">
    <property type="component" value="Unassembled WGS sequence"/>
</dbReference>
<dbReference type="PANTHER" id="PTHR39430:SF1">
    <property type="entry name" value="PROTEASE"/>
    <property type="match status" value="1"/>
</dbReference>
<dbReference type="GO" id="GO:0080120">
    <property type="term" value="P:CAAX-box protein maturation"/>
    <property type="evidence" value="ECO:0007669"/>
    <property type="project" value="UniProtKB-ARBA"/>
</dbReference>
<keyword evidence="4" id="KW-1185">Reference proteome</keyword>
<dbReference type="InterPro" id="IPR003675">
    <property type="entry name" value="Rce1/LyrA-like_dom"/>
</dbReference>
<evidence type="ECO:0000256" key="1">
    <source>
        <dbReference type="SAM" id="Phobius"/>
    </source>
</evidence>
<feature type="transmembrane region" description="Helical" evidence="1">
    <location>
        <begin position="81"/>
        <end position="105"/>
    </location>
</feature>
<evidence type="ECO:0000313" key="3">
    <source>
        <dbReference type="EMBL" id="SFJ45788.1"/>
    </source>
</evidence>
<feature type="transmembrane region" description="Helical" evidence="1">
    <location>
        <begin position="39"/>
        <end position="60"/>
    </location>
</feature>
<keyword evidence="1" id="KW-1133">Transmembrane helix</keyword>
<proteinExistence type="predicted"/>
<evidence type="ECO:0000313" key="4">
    <source>
        <dbReference type="Proteomes" id="UP000242763"/>
    </source>
</evidence>
<dbReference type="Pfam" id="PF02517">
    <property type="entry name" value="Rce1-like"/>
    <property type="match status" value="1"/>
</dbReference>
<gene>
    <name evidence="3" type="ORF">SAMN03080618_03030</name>
</gene>
<dbReference type="OrthoDB" id="9858021at2"/>
<keyword evidence="3" id="KW-0645">Protease</keyword>
<organism evidence="3 4">
    <name type="scientific">Aquamicrobium aerolatum DSM 21857</name>
    <dbReference type="NCBI Taxonomy" id="1121003"/>
    <lineage>
        <taxon>Bacteria</taxon>
        <taxon>Pseudomonadati</taxon>
        <taxon>Pseudomonadota</taxon>
        <taxon>Alphaproteobacteria</taxon>
        <taxon>Hyphomicrobiales</taxon>
        <taxon>Phyllobacteriaceae</taxon>
        <taxon>Aerobium</taxon>
    </lineage>
</organism>
<feature type="transmembrane region" description="Helical" evidence="1">
    <location>
        <begin position="248"/>
        <end position="268"/>
    </location>
</feature>
<keyword evidence="3" id="KW-0378">Hydrolase</keyword>
<dbReference type="PANTHER" id="PTHR39430">
    <property type="entry name" value="MEMBRANE-ASSOCIATED PROTEASE-RELATED"/>
    <property type="match status" value="1"/>
</dbReference>
<dbReference type="GO" id="GO:0006508">
    <property type="term" value="P:proteolysis"/>
    <property type="evidence" value="ECO:0007669"/>
    <property type="project" value="UniProtKB-KW"/>
</dbReference>
<dbReference type="RefSeq" id="WP_091524023.1">
    <property type="nucleotide sequence ID" value="NZ_FORF01000020.1"/>
</dbReference>
<feature type="transmembrane region" description="Helical" evidence="1">
    <location>
        <begin position="125"/>
        <end position="146"/>
    </location>
</feature>
<evidence type="ECO:0000259" key="2">
    <source>
        <dbReference type="Pfam" id="PF02517"/>
    </source>
</evidence>
<dbReference type="GO" id="GO:0004175">
    <property type="term" value="F:endopeptidase activity"/>
    <property type="evidence" value="ECO:0007669"/>
    <property type="project" value="UniProtKB-ARBA"/>
</dbReference>
<dbReference type="AlphaFoldDB" id="A0A1I3RHN2"/>